<evidence type="ECO:0000256" key="4">
    <source>
        <dbReference type="ARBA" id="ARBA00022692"/>
    </source>
</evidence>
<dbReference type="RefSeq" id="WP_149678885.1">
    <property type="nucleotide sequence ID" value="NZ_DAONMB010000036.1"/>
</dbReference>
<name>A0A1M6H302_9FIRM</name>
<feature type="transmembrane region" description="Helical" evidence="9">
    <location>
        <begin position="36"/>
        <end position="57"/>
    </location>
</feature>
<dbReference type="GO" id="GO:0005886">
    <property type="term" value="C:plasma membrane"/>
    <property type="evidence" value="ECO:0007669"/>
    <property type="project" value="UniProtKB-SubCell"/>
</dbReference>
<dbReference type="InterPro" id="IPR001901">
    <property type="entry name" value="Translocase_SecE/Sec61-g"/>
</dbReference>
<reference evidence="10 11" key="1">
    <citation type="submission" date="2016-11" db="EMBL/GenBank/DDBJ databases">
        <authorList>
            <person name="Varghese N."/>
            <person name="Submissions S."/>
        </authorList>
    </citation>
    <scope>NUCLEOTIDE SEQUENCE [LARGE SCALE GENOMIC DNA]</scope>
    <source>
        <strain evidence="10 11">DSM 19027</strain>
    </source>
</reference>
<keyword evidence="6 9" id="KW-1133">Transmembrane helix</keyword>
<sequence length="71" mass="8211">MTDQKEKVTFTKRISRFFKEIRTEMKKVIWPTRQQLINHTLIVFTACLVVGVVVWIADAGLGLLFQAIFGK</sequence>
<dbReference type="PANTHER" id="PTHR33910">
    <property type="entry name" value="PROTEIN TRANSLOCASE SUBUNIT SECE"/>
    <property type="match status" value="1"/>
</dbReference>
<evidence type="ECO:0000256" key="1">
    <source>
        <dbReference type="ARBA" id="ARBA00004370"/>
    </source>
</evidence>
<protein>
    <recommendedName>
        <fullName evidence="9">Protein translocase subunit SecE</fullName>
    </recommendedName>
</protein>
<comment type="subunit">
    <text evidence="9">Component of the Sec protein translocase complex. Heterotrimer consisting of SecY, SecE and SecG subunits. The heterotrimers can form oligomers, although 1 heterotrimer is thought to be able to translocate proteins. Interacts with the ribosome. Interacts with SecDF, and other proteins may be involved. Interacts with SecA.</text>
</comment>
<dbReference type="Pfam" id="PF00584">
    <property type="entry name" value="SecE"/>
    <property type="match status" value="1"/>
</dbReference>
<gene>
    <name evidence="9" type="primary">secE</name>
    <name evidence="10" type="ORF">SAMN05444373_10292</name>
</gene>
<evidence type="ECO:0000256" key="6">
    <source>
        <dbReference type="ARBA" id="ARBA00022989"/>
    </source>
</evidence>
<dbReference type="EMBL" id="FQZP01000029">
    <property type="protein sequence ID" value="SHJ16506.1"/>
    <property type="molecule type" value="Genomic_DNA"/>
</dbReference>
<keyword evidence="3 9" id="KW-1003">Cell membrane</keyword>
<keyword evidence="2 9" id="KW-0813">Transport</keyword>
<dbReference type="HAMAP" id="MF_00422">
    <property type="entry name" value="SecE"/>
    <property type="match status" value="1"/>
</dbReference>
<comment type="function">
    <text evidence="9">Essential subunit of the Sec protein translocation channel SecYEG. Clamps together the 2 halves of SecY. May contact the channel plug during translocation.</text>
</comment>
<evidence type="ECO:0000256" key="5">
    <source>
        <dbReference type="ARBA" id="ARBA00022927"/>
    </source>
</evidence>
<dbReference type="InterPro" id="IPR038379">
    <property type="entry name" value="SecE_sf"/>
</dbReference>
<dbReference type="AlphaFoldDB" id="A0A1M6H302"/>
<organism evidence="10 11">
    <name type="scientific">Thermoclostridium caenicola</name>
    <dbReference type="NCBI Taxonomy" id="659425"/>
    <lineage>
        <taxon>Bacteria</taxon>
        <taxon>Bacillati</taxon>
        <taxon>Bacillota</taxon>
        <taxon>Clostridia</taxon>
        <taxon>Eubacteriales</taxon>
        <taxon>Oscillospiraceae</taxon>
        <taxon>Thermoclostridium</taxon>
    </lineage>
</organism>
<dbReference type="OrthoDB" id="9799073at2"/>
<keyword evidence="5 9" id="KW-0653">Protein transport</keyword>
<evidence type="ECO:0000313" key="10">
    <source>
        <dbReference type="EMBL" id="SHJ16506.1"/>
    </source>
</evidence>
<keyword evidence="11" id="KW-1185">Reference proteome</keyword>
<dbReference type="PANTHER" id="PTHR33910:SF1">
    <property type="entry name" value="PROTEIN TRANSLOCASE SUBUNIT SECE"/>
    <property type="match status" value="1"/>
</dbReference>
<keyword evidence="4 9" id="KW-0812">Transmembrane</keyword>
<evidence type="ECO:0000313" key="11">
    <source>
        <dbReference type="Proteomes" id="UP000324781"/>
    </source>
</evidence>
<keyword evidence="7 9" id="KW-0811">Translocation</keyword>
<evidence type="ECO:0000256" key="8">
    <source>
        <dbReference type="ARBA" id="ARBA00023136"/>
    </source>
</evidence>
<evidence type="ECO:0000256" key="3">
    <source>
        <dbReference type="ARBA" id="ARBA00022475"/>
    </source>
</evidence>
<dbReference type="GO" id="GO:0065002">
    <property type="term" value="P:intracellular protein transmembrane transport"/>
    <property type="evidence" value="ECO:0007669"/>
    <property type="project" value="UniProtKB-UniRule"/>
</dbReference>
<dbReference type="NCBIfam" id="TIGR00964">
    <property type="entry name" value="secE_bact"/>
    <property type="match status" value="1"/>
</dbReference>
<accession>A0A1M6H302</accession>
<proteinExistence type="inferred from homology"/>
<dbReference type="GO" id="GO:0008320">
    <property type="term" value="F:protein transmembrane transporter activity"/>
    <property type="evidence" value="ECO:0007669"/>
    <property type="project" value="UniProtKB-UniRule"/>
</dbReference>
<evidence type="ECO:0000256" key="2">
    <source>
        <dbReference type="ARBA" id="ARBA00022448"/>
    </source>
</evidence>
<dbReference type="InterPro" id="IPR005807">
    <property type="entry name" value="SecE_bac"/>
</dbReference>
<dbReference type="GO" id="GO:0043952">
    <property type="term" value="P:protein transport by the Sec complex"/>
    <property type="evidence" value="ECO:0007669"/>
    <property type="project" value="UniProtKB-UniRule"/>
</dbReference>
<keyword evidence="8 9" id="KW-0472">Membrane</keyword>
<dbReference type="GO" id="GO:0009306">
    <property type="term" value="P:protein secretion"/>
    <property type="evidence" value="ECO:0007669"/>
    <property type="project" value="UniProtKB-UniRule"/>
</dbReference>
<comment type="subcellular location">
    <subcellularLocation>
        <location evidence="9">Cell membrane</location>
        <topology evidence="9">Single-pass membrane protein</topology>
    </subcellularLocation>
    <subcellularLocation>
        <location evidence="1">Membrane</location>
    </subcellularLocation>
</comment>
<dbReference type="Proteomes" id="UP000324781">
    <property type="component" value="Unassembled WGS sequence"/>
</dbReference>
<dbReference type="GO" id="GO:0006605">
    <property type="term" value="P:protein targeting"/>
    <property type="evidence" value="ECO:0007669"/>
    <property type="project" value="UniProtKB-UniRule"/>
</dbReference>
<comment type="similarity">
    <text evidence="9">Belongs to the SecE/SEC61-gamma family.</text>
</comment>
<evidence type="ECO:0000256" key="7">
    <source>
        <dbReference type="ARBA" id="ARBA00023010"/>
    </source>
</evidence>
<evidence type="ECO:0000256" key="9">
    <source>
        <dbReference type="HAMAP-Rule" id="MF_00422"/>
    </source>
</evidence>
<dbReference type="Gene3D" id="1.20.5.1030">
    <property type="entry name" value="Preprotein translocase secy subunit"/>
    <property type="match status" value="1"/>
</dbReference>